<dbReference type="InterPro" id="IPR050924">
    <property type="entry name" value="Peroxiredoxin_BCP/PrxQ"/>
</dbReference>
<comment type="function">
    <text evidence="1">Thiol-specific peroxidase that catalyzes the reduction of hydrogen peroxide and organic hydroperoxides to water and alcohols, respectively. Plays a role in cell protection against oxidative stress by detoxifying peroxides and as sensor of hydrogen peroxide-mediated signaling events.</text>
</comment>
<evidence type="ECO:0000256" key="10">
    <source>
        <dbReference type="ARBA" id="ARBA00038489"/>
    </source>
</evidence>
<comment type="catalytic activity">
    <reaction evidence="12">
        <text>a hydroperoxide + [thioredoxin]-dithiol = an alcohol + [thioredoxin]-disulfide + H2O</text>
        <dbReference type="Rhea" id="RHEA:62620"/>
        <dbReference type="Rhea" id="RHEA-COMP:10698"/>
        <dbReference type="Rhea" id="RHEA-COMP:10700"/>
        <dbReference type="ChEBI" id="CHEBI:15377"/>
        <dbReference type="ChEBI" id="CHEBI:29950"/>
        <dbReference type="ChEBI" id="CHEBI:30879"/>
        <dbReference type="ChEBI" id="CHEBI:35924"/>
        <dbReference type="ChEBI" id="CHEBI:50058"/>
        <dbReference type="EC" id="1.11.1.24"/>
    </reaction>
</comment>
<evidence type="ECO:0000256" key="8">
    <source>
        <dbReference type="ARBA" id="ARBA00023284"/>
    </source>
</evidence>
<dbReference type="GO" id="GO:0045454">
    <property type="term" value="P:cell redox homeostasis"/>
    <property type="evidence" value="ECO:0007669"/>
    <property type="project" value="TreeGrafter"/>
</dbReference>
<evidence type="ECO:0000256" key="9">
    <source>
        <dbReference type="ARBA" id="ARBA00032824"/>
    </source>
</evidence>
<evidence type="ECO:0000259" key="14">
    <source>
        <dbReference type="PROSITE" id="PS51352"/>
    </source>
</evidence>
<evidence type="ECO:0000256" key="11">
    <source>
        <dbReference type="ARBA" id="ARBA00042639"/>
    </source>
</evidence>
<feature type="active site" description="Cysteine sulfenic acid (-SOH) intermediate; for peroxidase activity" evidence="13">
    <location>
        <position position="44"/>
    </location>
</feature>
<protein>
    <recommendedName>
        <fullName evidence="3">thioredoxin-dependent peroxiredoxin</fullName>
        <ecNumber evidence="3">1.11.1.24</ecNumber>
    </recommendedName>
    <alternativeName>
        <fullName evidence="9">Thioredoxin peroxidase</fullName>
    </alternativeName>
    <alternativeName>
        <fullName evidence="11">Thioredoxin-dependent peroxiredoxin Bcp</fullName>
    </alternativeName>
</protein>
<keyword evidence="5" id="KW-0049">Antioxidant</keyword>
<evidence type="ECO:0000256" key="5">
    <source>
        <dbReference type="ARBA" id="ARBA00022862"/>
    </source>
</evidence>
<dbReference type="PIRSF" id="PIRSF000239">
    <property type="entry name" value="AHPC"/>
    <property type="match status" value="1"/>
</dbReference>
<feature type="domain" description="Thioredoxin" evidence="14">
    <location>
        <begin position="2"/>
        <end position="154"/>
    </location>
</feature>
<keyword evidence="8" id="KW-0676">Redox-active center</keyword>
<dbReference type="AlphaFoldDB" id="A0A9D9H6Z3"/>
<evidence type="ECO:0000256" key="3">
    <source>
        <dbReference type="ARBA" id="ARBA00013017"/>
    </source>
</evidence>
<dbReference type="PROSITE" id="PS51352">
    <property type="entry name" value="THIOREDOXIN_2"/>
    <property type="match status" value="1"/>
</dbReference>
<evidence type="ECO:0000256" key="4">
    <source>
        <dbReference type="ARBA" id="ARBA00022559"/>
    </source>
</evidence>
<dbReference type="PANTHER" id="PTHR42801">
    <property type="entry name" value="THIOREDOXIN-DEPENDENT PEROXIDE REDUCTASE"/>
    <property type="match status" value="1"/>
</dbReference>
<dbReference type="PANTHER" id="PTHR42801:SF4">
    <property type="entry name" value="AHPC_TSA FAMILY PROTEIN"/>
    <property type="match status" value="1"/>
</dbReference>
<accession>A0A9D9H6Z3</accession>
<dbReference type="SUPFAM" id="SSF52833">
    <property type="entry name" value="Thioredoxin-like"/>
    <property type="match status" value="1"/>
</dbReference>
<dbReference type="GO" id="GO:0034599">
    <property type="term" value="P:cellular response to oxidative stress"/>
    <property type="evidence" value="ECO:0007669"/>
    <property type="project" value="TreeGrafter"/>
</dbReference>
<evidence type="ECO:0000256" key="12">
    <source>
        <dbReference type="ARBA" id="ARBA00049091"/>
    </source>
</evidence>
<dbReference type="EMBL" id="JADIMT010000106">
    <property type="protein sequence ID" value="MBO8437183.1"/>
    <property type="molecule type" value="Genomic_DNA"/>
</dbReference>
<dbReference type="InterPro" id="IPR036249">
    <property type="entry name" value="Thioredoxin-like_sf"/>
</dbReference>
<comment type="subunit">
    <text evidence="2">Monomer.</text>
</comment>
<organism evidence="15 16">
    <name type="scientific">Candidatus Ornithospirochaeta stercoripullorum</name>
    <dbReference type="NCBI Taxonomy" id="2840899"/>
    <lineage>
        <taxon>Bacteria</taxon>
        <taxon>Pseudomonadati</taxon>
        <taxon>Spirochaetota</taxon>
        <taxon>Spirochaetia</taxon>
        <taxon>Spirochaetales</taxon>
        <taxon>Spirochaetaceae</taxon>
        <taxon>Spirochaetaceae incertae sedis</taxon>
        <taxon>Candidatus Ornithospirochaeta</taxon>
    </lineage>
</organism>
<sequence>MIEEGKTAPDFTLPDENGNNVSLSSLRGQIVVLYFYPKDNTPGCTKEACSLRDAIDDMASLEATVIGISPDSSESHVKFREKHSLPFHLLSDPKHEVMEMYGAYGEKMLYGKKTTGVIRSTFLIGKDGTVLKVYKKVNTATHGEDVKKALEALR</sequence>
<dbReference type="FunFam" id="3.40.30.10:FF:000007">
    <property type="entry name" value="Thioredoxin-dependent thiol peroxidase"/>
    <property type="match status" value="1"/>
</dbReference>
<dbReference type="GO" id="GO:0005737">
    <property type="term" value="C:cytoplasm"/>
    <property type="evidence" value="ECO:0007669"/>
    <property type="project" value="TreeGrafter"/>
</dbReference>
<dbReference type="InterPro" id="IPR024706">
    <property type="entry name" value="Peroxiredoxin_AhpC-typ"/>
</dbReference>
<reference evidence="15" key="1">
    <citation type="submission" date="2020-10" db="EMBL/GenBank/DDBJ databases">
        <authorList>
            <person name="Gilroy R."/>
        </authorList>
    </citation>
    <scope>NUCLEOTIDE SEQUENCE</scope>
    <source>
        <strain evidence="15">7293</strain>
    </source>
</reference>
<dbReference type="Gene3D" id="3.40.30.10">
    <property type="entry name" value="Glutaredoxin"/>
    <property type="match status" value="1"/>
</dbReference>
<dbReference type="InterPro" id="IPR013766">
    <property type="entry name" value="Thioredoxin_domain"/>
</dbReference>
<dbReference type="CDD" id="cd03017">
    <property type="entry name" value="PRX_BCP"/>
    <property type="match status" value="1"/>
</dbReference>
<evidence type="ECO:0000256" key="2">
    <source>
        <dbReference type="ARBA" id="ARBA00011245"/>
    </source>
</evidence>
<keyword evidence="7" id="KW-1015">Disulfide bond</keyword>
<evidence type="ECO:0000313" key="16">
    <source>
        <dbReference type="Proteomes" id="UP000823615"/>
    </source>
</evidence>
<dbReference type="GO" id="GO:0008379">
    <property type="term" value="F:thioredoxin peroxidase activity"/>
    <property type="evidence" value="ECO:0007669"/>
    <property type="project" value="TreeGrafter"/>
</dbReference>
<evidence type="ECO:0000256" key="6">
    <source>
        <dbReference type="ARBA" id="ARBA00023002"/>
    </source>
</evidence>
<dbReference type="EC" id="1.11.1.24" evidence="3"/>
<evidence type="ECO:0000313" key="15">
    <source>
        <dbReference type="EMBL" id="MBO8437183.1"/>
    </source>
</evidence>
<comment type="caution">
    <text evidence="15">The sequence shown here is derived from an EMBL/GenBank/DDBJ whole genome shotgun (WGS) entry which is preliminary data.</text>
</comment>
<keyword evidence="6" id="KW-0560">Oxidoreductase</keyword>
<keyword evidence="4 15" id="KW-0575">Peroxidase</keyword>
<reference evidence="15" key="2">
    <citation type="journal article" date="2021" name="PeerJ">
        <title>Extensive microbial diversity within the chicken gut microbiome revealed by metagenomics and culture.</title>
        <authorList>
            <person name="Gilroy R."/>
            <person name="Ravi A."/>
            <person name="Getino M."/>
            <person name="Pursley I."/>
            <person name="Horton D.L."/>
            <person name="Alikhan N.F."/>
            <person name="Baker D."/>
            <person name="Gharbi K."/>
            <person name="Hall N."/>
            <person name="Watson M."/>
            <person name="Adriaenssens E.M."/>
            <person name="Foster-Nyarko E."/>
            <person name="Jarju S."/>
            <person name="Secka A."/>
            <person name="Antonio M."/>
            <person name="Oren A."/>
            <person name="Chaudhuri R.R."/>
            <person name="La Ragione R."/>
            <person name="Hildebrand F."/>
            <person name="Pallen M.J."/>
        </authorList>
    </citation>
    <scope>NUCLEOTIDE SEQUENCE</scope>
    <source>
        <strain evidence="15">7293</strain>
    </source>
</reference>
<comment type="similarity">
    <text evidence="10">Belongs to the peroxiredoxin family. BCP/PrxQ subfamily.</text>
</comment>
<evidence type="ECO:0000256" key="13">
    <source>
        <dbReference type="PIRSR" id="PIRSR000239-1"/>
    </source>
</evidence>
<gene>
    <name evidence="15" type="primary">bcp</name>
    <name evidence="15" type="ORF">IAA97_09430</name>
</gene>
<name>A0A9D9H6Z3_9SPIO</name>
<dbReference type="Proteomes" id="UP000823615">
    <property type="component" value="Unassembled WGS sequence"/>
</dbReference>
<dbReference type="InterPro" id="IPR000866">
    <property type="entry name" value="AhpC/TSA"/>
</dbReference>
<proteinExistence type="inferred from homology"/>
<evidence type="ECO:0000256" key="7">
    <source>
        <dbReference type="ARBA" id="ARBA00023157"/>
    </source>
</evidence>
<evidence type="ECO:0000256" key="1">
    <source>
        <dbReference type="ARBA" id="ARBA00003330"/>
    </source>
</evidence>
<dbReference type="Pfam" id="PF00578">
    <property type="entry name" value="AhpC-TSA"/>
    <property type="match status" value="1"/>
</dbReference>
<dbReference type="NCBIfam" id="NF006960">
    <property type="entry name" value="PRK09437.1"/>
    <property type="match status" value="1"/>
</dbReference>